<dbReference type="RefSeq" id="XP_015597599.1">
    <property type="nucleotide sequence ID" value="XM_015742113.2"/>
</dbReference>
<dbReference type="PIRSF" id="PIRSF002419">
    <property type="entry name" value="Tetraspanin"/>
    <property type="match status" value="1"/>
</dbReference>
<comment type="subcellular location">
    <subcellularLocation>
        <location evidence="1 6">Membrane</location>
        <topology evidence="1 6">Multi-pass membrane protein</topology>
    </subcellularLocation>
</comment>
<accession>A0AAJ7BYK1</accession>
<protein>
    <recommendedName>
        <fullName evidence="6">Tetraspanin</fullName>
    </recommendedName>
</protein>
<feature type="transmembrane region" description="Helical" evidence="6">
    <location>
        <begin position="232"/>
        <end position="258"/>
    </location>
</feature>
<proteinExistence type="inferred from homology"/>
<reference evidence="8" key="1">
    <citation type="submission" date="2025-08" db="UniProtKB">
        <authorList>
            <consortium name="RefSeq"/>
        </authorList>
    </citation>
    <scope>IDENTIFICATION</scope>
</reference>
<evidence type="ECO:0000256" key="4">
    <source>
        <dbReference type="ARBA" id="ARBA00022989"/>
    </source>
</evidence>
<dbReference type="KEGG" id="ccin:107268889"/>
<dbReference type="InterPro" id="IPR000301">
    <property type="entry name" value="Tetraspanin_animals"/>
</dbReference>
<dbReference type="PANTHER" id="PTHR19282">
    <property type="entry name" value="TETRASPANIN"/>
    <property type="match status" value="1"/>
</dbReference>
<dbReference type="PRINTS" id="PR00259">
    <property type="entry name" value="TMFOUR"/>
</dbReference>
<gene>
    <name evidence="8" type="primary">LOC107268889</name>
</gene>
<keyword evidence="3 6" id="KW-0812">Transmembrane</keyword>
<evidence type="ECO:0000313" key="8">
    <source>
        <dbReference type="RefSeq" id="XP_015597599.1"/>
    </source>
</evidence>
<comment type="similarity">
    <text evidence="2 6">Belongs to the tetraspanin (TM4SF) family.</text>
</comment>
<dbReference type="Proteomes" id="UP000694920">
    <property type="component" value="Unplaced"/>
</dbReference>
<evidence type="ECO:0000256" key="3">
    <source>
        <dbReference type="ARBA" id="ARBA00022692"/>
    </source>
</evidence>
<evidence type="ECO:0000256" key="1">
    <source>
        <dbReference type="ARBA" id="ARBA00004141"/>
    </source>
</evidence>
<feature type="transmembrane region" description="Helical" evidence="6">
    <location>
        <begin position="85"/>
        <end position="107"/>
    </location>
</feature>
<dbReference type="GeneID" id="107268889"/>
<dbReference type="SUPFAM" id="SSF48652">
    <property type="entry name" value="Tetraspanin"/>
    <property type="match status" value="1"/>
</dbReference>
<dbReference type="AlphaFoldDB" id="A0AAJ7BYK1"/>
<dbReference type="InterPro" id="IPR018503">
    <property type="entry name" value="Tetraspanin_CS"/>
</dbReference>
<evidence type="ECO:0000256" key="6">
    <source>
        <dbReference type="RuleBase" id="RU361218"/>
    </source>
</evidence>
<evidence type="ECO:0000313" key="7">
    <source>
        <dbReference type="Proteomes" id="UP000694920"/>
    </source>
</evidence>
<dbReference type="InterPro" id="IPR008952">
    <property type="entry name" value="Tetraspanin_EC2_sf"/>
</dbReference>
<keyword evidence="4 6" id="KW-1133">Transmembrane helix</keyword>
<dbReference type="Gene3D" id="1.10.1450.10">
    <property type="entry name" value="Tetraspanin"/>
    <property type="match status" value="1"/>
</dbReference>
<keyword evidence="7" id="KW-1185">Reference proteome</keyword>
<sequence length="266" mass="28505">MGLSGCYGLIKYILVFVNLIFWALGLTTVVLAIWMLTDSTFLVSVTQEQDNYNAGLYILLAGGALMLIVAFLGCCGAFRESQCMLVGFFSCLLVVVVAQIAAGAWLYNTSDRLEALVTNSVMNTIKKEYGIIESRTKTVDAFQSGLQCCGAKGPSDWVGSSFAEKDPTSPIKLTVSAVATQYPIPRSCCKLGDDTACEAILKINVADIPNPGIYNEGCINKLVEVLKSQGCIILGVTIGIGILEFLCLIFSLVLCCAIGSPDRYKA</sequence>
<dbReference type="Pfam" id="PF00335">
    <property type="entry name" value="Tetraspanin"/>
    <property type="match status" value="1"/>
</dbReference>
<name>A0AAJ7BYK1_CEPCN</name>
<evidence type="ECO:0000256" key="5">
    <source>
        <dbReference type="ARBA" id="ARBA00023136"/>
    </source>
</evidence>
<dbReference type="GO" id="GO:0005886">
    <property type="term" value="C:plasma membrane"/>
    <property type="evidence" value="ECO:0007669"/>
    <property type="project" value="TreeGrafter"/>
</dbReference>
<dbReference type="InterPro" id="IPR018499">
    <property type="entry name" value="Tetraspanin/Peripherin"/>
</dbReference>
<dbReference type="PROSITE" id="PS00421">
    <property type="entry name" value="TM4_1"/>
    <property type="match status" value="1"/>
</dbReference>
<feature type="transmembrane region" description="Helical" evidence="6">
    <location>
        <begin position="12"/>
        <end position="36"/>
    </location>
</feature>
<feature type="transmembrane region" description="Helical" evidence="6">
    <location>
        <begin position="56"/>
        <end position="78"/>
    </location>
</feature>
<evidence type="ECO:0000256" key="2">
    <source>
        <dbReference type="ARBA" id="ARBA00006840"/>
    </source>
</evidence>
<organism evidence="7 8">
    <name type="scientific">Cephus cinctus</name>
    <name type="common">Wheat stem sawfly</name>
    <dbReference type="NCBI Taxonomy" id="211228"/>
    <lineage>
        <taxon>Eukaryota</taxon>
        <taxon>Metazoa</taxon>
        <taxon>Ecdysozoa</taxon>
        <taxon>Arthropoda</taxon>
        <taxon>Hexapoda</taxon>
        <taxon>Insecta</taxon>
        <taxon>Pterygota</taxon>
        <taxon>Neoptera</taxon>
        <taxon>Endopterygota</taxon>
        <taxon>Hymenoptera</taxon>
        <taxon>Cephoidea</taxon>
        <taxon>Cephidae</taxon>
        <taxon>Cephus</taxon>
    </lineage>
</organism>
<keyword evidence="5 6" id="KW-0472">Membrane</keyword>
<dbReference type="PANTHER" id="PTHR19282:SF551">
    <property type="entry name" value="RE08073P-RELATED"/>
    <property type="match status" value="1"/>
</dbReference>